<evidence type="ECO:0000256" key="2">
    <source>
        <dbReference type="ARBA" id="ARBA00006419"/>
    </source>
</evidence>
<evidence type="ECO:0000256" key="3">
    <source>
        <dbReference type="ARBA" id="ARBA00020983"/>
    </source>
</evidence>
<dbReference type="PANTHER" id="PTHR21311:SF0">
    <property type="entry name" value="CONSERVED OLIGOMERIC GOLGI COMPLEX SUBUNIT 8"/>
    <property type="match status" value="1"/>
</dbReference>
<accession>A0AAW2QX54</accession>
<dbReference type="GO" id="GO:0006891">
    <property type="term" value="P:intra-Golgi vesicle-mediated transport"/>
    <property type="evidence" value="ECO:0007669"/>
    <property type="project" value="TreeGrafter"/>
</dbReference>
<proteinExistence type="inferred from homology"/>
<reference evidence="9" key="1">
    <citation type="submission" date="2020-06" db="EMBL/GenBank/DDBJ databases">
        <authorList>
            <person name="Li T."/>
            <person name="Hu X."/>
            <person name="Zhang T."/>
            <person name="Song X."/>
            <person name="Zhang H."/>
            <person name="Dai N."/>
            <person name="Sheng W."/>
            <person name="Hou X."/>
            <person name="Wei L."/>
        </authorList>
    </citation>
    <scope>NUCLEOTIDE SEQUENCE</scope>
    <source>
        <strain evidence="9">KEN8</strain>
        <tissue evidence="9">Leaf</tissue>
    </source>
</reference>
<evidence type="ECO:0000256" key="8">
    <source>
        <dbReference type="ARBA" id="ARBA00031347"/>
    </source>
</evidence>
<sequence length="170" mass="19498">MMTCRERCLGILSFTRDRLHRQEVAVGNYRAFIVAEDALLDIQEEASSIDKFLESLIAEIPKLTSGCSEFVYSAECILEKRKMNHTLLANRSTLLDLLALASEVRQITQSLLSQLLQKLRSNNQSPECLRIIGYLCRIGVFNGYEMRLQGSLSRFQFLRCHEALLEYLMT</sequence>
<protein>
    <recommendedName>
        <fullName evidence="3">Conserved oligomeric Golgi complex subunit 8</fullName>
    </recommendedName>
    <alternativeName>
        <fullName evidence="8">Component of oligomeric Golgi complex 8</fullName>
    </alternativeName>
</protein>
<organism evidence="9">
    <name type="scientific">Sesamum calycinum</name>
    <dbReference type="NCBI Taxonomy" id="2727403"/>
    <lineage>
        <taxon>Eukaryota</taxon>
        <taxon>Viridiplantae</taxon>
        <taxon>Streptophyta</taxon>
        <taxon>Embryophyta</taxon>
        <taxon>Tracheophyta</taxon>
        <taxon>Spermatophyta</taxon>
        <taxon>Magnoliopsida</taxon>
        <taxon>eudicotyledons</taxon>
        <taxon>Gunneridae</taxon>
        <taxon>Pentapetalae</taxon>
        <taxon>asterids</taxon>
        <taxon>lamiids</taxon>
        <taxon>Lamiales</taxon>
        <taxon>Pedaliaceae</taxon>
        <taxon>Sesamum</taxon>
    </lineage>
</organism>
<comment type="similarity">
    <text evidence="2">Belongs to the COG8 family.</text>
</comment>
<dbReference type="EMBL" id="JACGWM010000005">
    <property type="protein sequence ID" value="KAL0372199.1"/>
    <property type="molecule type" value="Genomic_DNA"/>
</dbReference>
<dbReference type="GO" id="GO:0000139">
    <property type="term" value="C:Golgi membrane"/>
    <property type="evidence" value="ECO:0007669"/>
    <property type="project" value="UniProtKB-SubCell"/>
</dbReference>
<dbReference type="AlphaFoldDB" id="A0AAW2QX54"/>
<dbReference type="PANTHER" id="PTHR21311">
    <property type="entry name" value="CONSERVED OLIGOMERIC GOLGI COMPLEX COMPONENT 8"/>
    <property type="match status" value="1"/>
</dbReference>
<evidence type="ECO:0000256" key="6">
    <source>
        <dbReference type="ARBA" id="ARBA00023034"/>
    </source>
</evidence>
<evidence type="ECO:0000256" key="5">
    <source>
        <dbReference type="ARBA" id="ARBA00022927"/>
    </source>
</evidence>
<dbReference type="SUPFAM" id="SSF74788">
    <property type="entry name" value="Cullin repeat-like"/>
    <property type="match status" value="1"/>
</dbReference>
<evidence type="ECO:0000256" key="1">
    <source>
        <dbReference type="ARBA" id="ARBA00004395"/>
    </source>
</evidence>
<keyword evidence="6" id="KW-0333">Golgi apparatus</keyword>
<comment type="subcellular location">
    <subcellularLocation>
        <location evidence="1">Golgi apparatus membrane</location>
        <topology evidence="1">Peripheral membrane protein</topology>
    </subcellularLocation>
</comment>
<gene>
    <name evidence="9" type="ORF">Scaly_0901500</name>
</gene>
<evidence type="ECO:0000313" key="9">
    <source>
        <dbReference type="EMBL" id="KAL0372199.1"/>
    </source>
</evidence>
<evidence type="ECO:0000256" key="4">
    <source>
        <dbReference type="ARBA" id="ARBA00022448"/>
    </source>
</evidence>
<keyword evidence="7" id="KW-0472">Membrane</keyword>
<reference evidence="9" key="2">
    <citation type="journal article" date="2024" name="Plant">
        <title>Genomic evolution and insights into agronomic trait innovations of Sesamum species.</title>
        <authorList>
            <person name="Miao H."/>
            <person name="Wang L."/>
            <person name="Qu L."/>
            <person name="Liu H."/>
            <person name="Sun Y."/>
            <person name="Le M."/>
            <person name="Wang Q."/>
            <person name="Wei S."/>
            <person name="Zheng Y."/>
            <person name="Lin W."/>
            <person name="Duan Y."/>
            <person name="Cao H."/>
            <person name="Xiong S."/>
            <person name="Wang X."/>
            <person name="Wei L."/>
            <person name="Li C."/>
            <person name="Ma Q."/>
            <person name="Ju M."/>
            <person name="Zhao R."/>
            <person name="Li G."/>
            <person name="Mu C."/>
            <person name="Tian Q."/>
            <person name="Mei H."/>
            <person name="Zhang T."/>
            <person name="Gao T."/>
            <person name="Zhang H."/>
        </authorList>
    </citation>
    <scope>NUCLEOTIDE SEQUENCE</scope>
    <source>
        <strain evidence="9">KEN8</strain>
    </source>
</reference>
<dbReference type="InterPro" id="IPR007255">
    <property type="entry name" value="COG8"/>
</dbReference>
<dbReference type="GO" id="GO:0017119">
    <property type="term" value="C:Golgi transport complex"/>
    <property type="evidence" value="ECO:0007669"/>
    <property type="project" value="InterPro"/>
</dbReference>
<dbReference type="InterPro" id="IPR016159">
    <property type="entry name" value="Cullin_repeat-like_dom_sf"/>
</dbReference>
<dbReference type="Pfam" id="PF04124">
    <property type="entry name" value="Dor1"/>
    <property type="match status" value="1"/>
</dbReference>
<comment type="caution">
    <text evidence="9">The sequence shown here is derived from an EMBL/GenBank/DDBJ whole genome shotgun (WGS) entry which is preliminary data.</text>
</comment>
<keyword evidence="4" id="KW-0813">Transport</keyword>
<dbReference type="GO" id="GO:0015031">
    <property type="term" value="P:protein transport"/>
    <property type="evidence" value="ECO:0007669"/>
    <property type="project" value="UniProtKB-KW"/>
</dbReference>
<evidence type="ECO:0000256" key="7">
    <source>
        <dbReference type="ARBA" id="ARBA00023136"/>
    </source>
</evidence>
<keyword evidence="5" id="KW-0653">Protein transport</keyword>
<name>A0AAW2QX54_9LAMI</name>